<dbReference type="KEGG" id="halh:HTSR_0867"/>
<reference evidence="5" key="2">
    <citation type="submission" date="2016-08" db="EMBL/GenBank/DDBJ databases">
        <title>Discovery of first anaerobic lithoheterotrophic haloarchae widely represented in hypersaline habitats.</title>
        <authorList>
            <person name="Sorokin D.Y."/>
            <person name="Kublanov I.V."/>
            <person name="Roman P."/>
            <person name="Sinninghe Damste J.S."/>
            <person name="Golyshin P.N."/>
            <person name="Rojo D."/>
            <person name="Ciordia S."/>
            <person name="Mena Md.C."/>
            <person name="Ferrer M."/>
            <person name="Smedile F."/>
            <person name="Messina E."/>
            <person name="La Cono V."/>
            <person name="Yakimov M.M."/>
        </authorList>
    </citation>
    <scope>NUCLEOTIDE SEQUENCE [LARGE SCALE GENOMIC DNA]</scope>
    <source>
        <strain evidence="5">HSR6</strain>
    </source>
</reference>
<dbReference type="EMBL" id="CP016070">
    <property type="protein sequence ID" value="AOW80052.1"/>
    <property type="molecule type" value="Genomic_DNA"/>
</dbReference>
<protein>
    <recommendedName>
        <fullName evidence="1">DUF5615 domain-containing protein</fullName>
    </recommendedName>
</protein>
<feature type="domain" description="DUF5615" evidence="1">
    <location>
        <begin position="1"/>
        <end position="86"/>
    </location>
</feature>
<dbReference type="KEGG" id="hhsr:HSR6_0884"/>
<evidence type="ECO:0000313" key="3">
    <source>
        <dbReference type="EMBL" id="APE95337.1"/>
    </source>
</evidence>
<gene>
    <name evidence="3" type="ORF">HSR6_0884</name>
    <name evidence="2" type="ORF">HTSR_0867</name>
</gene>
<dbReference type="GeneID" id="30417403"/>
<dbReference type="Proteomes" id="UP000186165">
    <property type="component" value="Chromosome"/>
</dbReference>
<evidence type="ECO:0000313" key="2">
    <source>
        <dbReference type="EMBL" id="AOW80052.1"/>
    </source>
</evidence>
<name>A0A1D8S3W9_9EURY</name>
<dbReference type="InterPro" id="IPR041049">
    <property type="entry name" value="DUF5615"/>
</dbReference>
<organism evidence="2 4">
    <name type="scientific">Halodesulfurarchaeum formicicum</name>
    <dbReference type="NCBI Taxonomy" id="1873524"/>
    <lineage>
        <taxon>Archaea</taxon>
        <taxon>Methanobacteriati</taxon>
        <taxon>Methanobacteriota</taxon>
        <taxon>Stenosarchaea group</taxon>
        <taxon>Halobacteria</taxon>
        <taxon>Halobacteriales</taxon>
        <taxon>Halobacteriaceae</taxon>
        <taxon>Halodesulfurarchaeum</taxon>
    </lineage>
</organism>
<accession>A0A1J1ACM7</accession>
<keyword evidence="5" id="KW-1185">Reference proteome</keyword>
<dbReference type="OrthoDB" id="209779at2157"/>
<reference evidence="3" key="3">
    <citation type="journal article" date="2017" name="ISME J.">
        <title>Discovery of anaerobic lithoheterotrophic haloarchaea, ubiquitous in hypersaline habitats.</title>
        <authorList>
            <person name="Sorokin D.Y."/>
            <person name="Messina E."/>
            <person name="Smedile F."/>
            <person name="Roman P."/>
            <person name="Damste J.S.S."/>
            <person name="Ciordia S."/>
            <person name="Mena M.C."/>
            <person name="Ferrer M."/>
            <person name="Golyshin P.N."/>
            <person name="Kublanov I.V."/>
            <person name="Samarov N.I."/>
            <person name="Toshchakov S.V."/>
            <person name="La Cono V."/>
            <person name="Yakimov M.M."/>
        </authorList>
    </citation>
    <scope>NUCLEOTIDE SEQUENCE</scope>
    <source>
        <strain evidence="3">HSR6</strain>
    </source>
</reference>
<evidence type="ECO:0000313" key="5">
    <source>
        <dbReference type="Proteomes" id="UP000186165"/>
    </source>
</evidence>
<sequence>MDFLLDEHITRVFERVLRERGHAVVQAKDEFGEQTTDSELLRWCGETETVLVTNNAKDFIELHEPIEHAGLLVVFDQRLPDSDPEGLARTVDVVLQQYGAGGLADEIVDLDHWYSWLQS</sequence>
<evidence type="ECO:0000313" key="4">
    <source>
        <dbReference type="Proteomes" id="UP000185608"/>
    </source>
</evidence>
<evidence type="ECO:0000259" key="1">
    <source>
        <dbReference type="Pfam" id="PF18480"/>
    </source>
</evidence>
<dbReference type="Pfam" id="PF18480">
    <property type="entry name" value="DUF5615"/>
    <property type="match status" value="1"/>
</dbReference>
<dbReference type="RefSeq" id="WP_070364775.1">
    <property type="nucleotide sequence ID" value="NZ_CP016070.1"/>
</dbReference>
<dbReference type="STRING" id="1873524.HSR6_0884"/>
<dbReference type="EMBL" id="CP016804">
    <property type="protein sequence ID" value="APE95337.1"/>
    <property type="molecule type" value="Genomic_DNA"/>
</dbReference>
<dbReference type="Proteomes" id="UP000185608">
    <property type="component" value="Chromosome"/>
</dbReference>
<reference evidence="2 4" key="1">
    <citation type="submission" date="2016-06" db="EMBL/GenBank/DDBJ databases">
        <title>Discovery of anaerobic lithoheterotrophic haloarchaeon capable of sulfur respiration by hydrogen and formate.</title>
        <authorList>
            <person name="Sorokin D.Y."/>
            <person name="Kublanov I.V."/>
            <person name="Roman P."/>
            <person name="Sinninghe Damste J.S."/>
            <person name="Golyshin P.N."/>
            <person name="Rojo D."/>
            <person name="Ciordia S."/>
            <person name="Mena Md.C."/>
            <person name="Ferrer M."/>
            <person name="Smedile F."/>
            <person name="Messina E."/>
            <person name="La Cono V."/>
            <person name="Yakimov M.M."/>
        </authorList>
    </citation>
    <scope>NUCLEOTIDE SEQUENCE [LARGE SCALE GENOMIC DNA]</scope>
    <source>
        <strain evidence="2 4">HTSR1</strain>
    </source>
</reference>
<dbReference type="AlphaFoldDB" id="A0A1D8S3W9"/>
<accession>A0A1D8S3W9</accession>
<proteinExistence type="predicted"/>